<proteinExistence type="predicted"/>
<protein>
    <submittedName>
        <fullName evidence="1">Uncharacterized protein</fullName>
    </submittedName>
</protein>
<accession>A0A9P6E9J5</accession>
<comment type="caution">
    <text evidence="1">The sequence shown here is derived from an EMBL/GenBank/DDBJ whole genome shotgun (WGS) entry which is preliminary data.</text>
</comment>
<reference evidence="1" key="1">
    <citation type="submission" date="2020-11" db="EMBL/GenBank/DDBJ databases">
        <authorList>
            <consortium name="DOE Joint Genome Institute"/>
            <person name="Ahrendt S."/>
            <person name="Riley R."/>
            <person name="Andreopoulos W."/>
            <person name="Labutti K."/>
            <person name="Pangilinan J."/>
            <person name="Ruiz-Duenas F.J."/>
            <person name="Barrasa J.M."/>
            <person name="Sanchez-Garcia M."/>
            <person name="Camarero S."/>
            <person name="Miyauchi S."/>
            <person name="Serrano A."/>
            <person name="Linde D."/>
            <person name="Babiker R."/>
            <person name="Drula E."/>
            <person name="Ayuso-Fernandez I."/>
            <person name="Pacheco R."/>
            <person name="Padilla G."/>
            <person name="Ferreira P."/>
            <person name="Barriuso J."/>
            <person name="Kellner H."/>
            <person name="Castanera R."/>
            <person name="Alfaro M."/>
            <person name="Ramirez L."/>
            <person name="Pisabarro A.G."/>
            <person name="Kuo A."/>
            <person name="Tritt A."/>
            <person name="Lipzen A."/>
            <person name="He G."/>
            <person name="Yan M."/>
            <person name="Ng V."/>
            <person name="Cullen D."/>
            <person name="Martin F."/>
            <person name="Rosso M.-N."/>
            <person name="Henrissat B."/>
            <person name="Hibbett D."/>
            <person name="Martinez A.T."/>
            <person name="Grigoriev I.V."/>
        </authorList>
    </citation>
    <scope>NUCLEOTIDE SEQUENCE</scope>
    <source>
        <strain evidence="1">CBS 506.95</strain>
    </source>
</reference>
<name>A0A9P6E9J5_9AGAR</name>
<dbReference type="Proteomes" id="UP000807306">
    <property type="component" value="Unassembled WGS sequence"/>
</dbReference>
<dbReference type="AlphaFoldDB" id="A0A9P6E9J5"/>
<organism evidence="1 2">
    <name type="scientific">Crepidotus variabilis</name>
    <dbReference type="NCBI Taxonomy" id="179855"/>
    <lineage>
        <taxon>Eukaryota</taxon>
        <taxon>Fungi</taxon>
        <taxon>Dikarya</taxon>
        <taxon>Basidiomycota</taxon>
        <taxon>Agaricomycotina</taxon>
        <taxon>Agaricomycetes</taxon>
        <taxon>Agaricomycetidae</taxon>
        <taxon>Agaricales</taxon>
        <taxon>Agaricineae</taxon>
        <taxon>Crepidotaceae</taxon>
        <taxon>Crepidotus</taxon>
    </lineage>
</organism>
<dbReference type="EMBL" id="MU157890">
    <property type="protein sequence ID" value="KAF9524970.1"/>
    <property type="molecule type" value="Genomic_DNA"/>
</dbReference>
<gene>
    <name evidence="1" type="ORF">CPB83DRAFT_860333</name>
</gene>
<sequence length="91" mass="10327">MSSTIAFPVHIVILALWPPYPLSLSMLKNASGNLELELSSRNFEVRYKARIWVTFVLFLILKIVAHPDDVPYPLVIKQVYLTSETIAVEAQ</sequence>
<keyword evidence="2" id="KW-1185">Reference proteome</keyword>
<evidence type="ECO:0000313" key="1">
    <source>
        <dbReference type="EMBL" id="KAF9524970.1"/>
    </source>
</evidence>
<evidence type="ECO:0000313" key="2">
    <source>
        <dbReference type="Proteomes" id="UP000807306"/>
    </source>
</evidence>